<evidence type="ECO:0000256" key="5">
    <source>
        <dbReference type="ARBA" id="ARBA00023237"/>
    </source>
</evidence>
<dbReference type="PANTHER" id="PTHR38776">
    <property type="entry name" value="MLTA-INTERACTING PROTEIN-RELATED"/>
    <property type="match status" value="1"/>
</dbReference>
<keyword evidence="5" id="KW-0998">Cell outer membrane</keyword>
<evidence type="ECO:0000256" key="6">
    <source>
        <dbReference type="SAM" id="SignalP"/>
    </source>
</evidence>
<dbReference type="Proteomes" id="UP000490980">
    <property type="component" value="Unassembled WGS sequence"/>
</dbReference>
<evidence type="ECO:0000313" key="8">
    <source>
        <dbReference type="Proteomes" id="UP000490980"/>
    </source>
</evidence>
<comment type="subcellular location">
    <subcellularLocation>
        <location evidence="1">Cell outer membrane</location>
    </subcellularLocation>
</comment>
<keyword evidence="3 6" id="KW-0732">Signal</keyword>
<name>A0A7X5UA64_9GAMM</name>
<evidence type="ECO:0000256" key="2">
    <source>
        <dbReference type="ARBA" id="ARBA00005722"/>
    </source>
</evidence>
<evidence type="ECO:0000256" key="1">
    <source>
        <dbReference type="ARBA" id="ARBA00004442"/>
    </source>
</evidence>
<protein>
    <submittedName>
        <fullName evidence="7">MipA/OmpV family protein</fullName>
    </submittedName>
</protein>
<accession>A0A7X5UA64</accession>
<dbReference type="PANTHER" id="PTHR38776:SF1">
    <property type="entry name" value="MLTA-INTERACTING PROTEIN-RELATED"/>
    <property type="match status" value="1"/>
</dbReference>
<dbReference type="GO" id="GO:0009252">
    <property type="term" value="P:peptidoglycan biosynthetic process"/>
    <property type="evidence" value="ECO:0007669"/>
    <property type="project" value="TreeGrafter"/>
</dbReference>
<evidence type="ECO:0000313" key="7">
    <source>
        <dbReference type="EMBL" id="NII06736.1"/>
    </source>
</evidence>
<sequence length="260" mass="28372">MTLRHTRSLPLLAALAGVAVAGSAHAQSQDDGSRHQGWSIGLAAAWSPSPYKRYDNKAWPLPLVNYEGKSFYFRGATIGYKLYSSPSDEISIAVSPNGDRFRHEDTRDPQLKQLSNRNIGAMAGFAWRHSATWGFIEANASKKVTGNGGGTRYDLGYGYAIPAGKLTLIPKVGISRSDSHLNNYYYGISAREAARSGLPFYRAGGGNAPYVDLSAVYRFTPKWTAIGGVRYSKLPDAIKNSPMVDADDSKSFFFAINRAF</sequence>
<gene>
    <name evidence="7" type="ORF">HBF25_10100</name>
</gene>
<organism evidence="7 8">
    <name type="scientific">Luteibacter anthropi</name>
    <dbReference type="NCBI Taxonomy" id="564369"/>
    <lineage>
        <taxon>Bacteria</taxon>
        <taxon>Pseudomonadati</taxon>
        <taxon>Pseudomonadota</taxon>
        <taxon>Gammaproteobacteria</taxon>
        <taxon>Lysobacterales</taxon>
        <taxon>Rhodanobacteraceae</taxon>
        <taxon>Luteibacter</taxon>
    </lineage>
</organism>
<dbReference type="EMBL" id="JAARLZ010000005">
    <property type="protein sequence ID" value="NII06736.1"/>
    <property type="molecule type" value="Genomic_DNA"/>
</dbReference>
<proteinExistence type="inferred from homology"/>
<evidence type="ECO:0000256" key="4">
    <source>
        <dbReference type="ARBA" id="ARBA00023136"/>
    </source>
</evidence>
<dbReference type="RefSeq" id="WP_166948005.1">
    <property type="nucleotide sequence ID" value="NZ_JAARLZ010000005.1"/>
</dbReference>
<keyword evidence="4" id="KW-0472">Membrane</keyword>
<evidence type="ECO:0000256" key="3">
    <source>
        <dbReference type="ARBA" id="ARBA00022729"/>
    </source>
</evidence>
<reference evidence="7 8" key="1">
    <citation type="submission" date="2020-03" db="EMBL/GenBank/DDBJ databases">
        <authorList>
            <person name="Lai Q."/>
        </authorList>
    </citation>
    <scope>NUCLEOTIDE SEQUENCE [LARGE SCALE GENOMIC DNA]</scope>
    <source>
        <strain evidence="7 8">CCUG 25036</strain>
    </source>
</reference>
<dbReference type="GO" id="GO:0009279">
    <property type="term" value="C:cell outer membrane"/>
    <property type="evidence" value="ECO:0007669"/>
    <property type="project" value="UniProtKB-SubCell"/>
</dbReference>
<dbReference type="InterPro" id="IPR010583">
    <property type="entry name" value="MipA"/>
</dbReference>
<feature type="chain" id="PRO_5030585021" evidence="6">
    <location>
        <begin position="27"/>
        <end position="260"/>
    </location>
</feature>
<comment type="caution">
    <text evidence="7">The sequence shown here is derived from an EMBL/GenBank/DDBJ whole genome shotgun (WGS) entry which is preliminary data.</text>
</comment>
<comment type="similarity">
    <text evidence="2">Belongs to the MipA/OmpV family.</text>
</comment>
<feature type="signal peptide" evidence="6">
    <location>
        <begin position="1"/>
        <end position="26"/>
    </location>
</feature>
<keyword evidence="8" id="KW-1185">Reference proteome</keyword>
<dbReference type="Pfam" id="PF06629">
    <property type="entry name" value="MipA"/>
    <property type="match status" value="1"/>
</dbReference>
<dbReference type="AlphaFoldDB" id="A0A7X5UA64"/>